<proteinExistence type="predicted"/>
<keyword evidence="2" id="KW-1185">Reference proteome</keyword>
<dbReference type="AlphaFoldDB" id="A0A1G7NDN7"/>
<dbReference type="STRING" id="284577.SAMN05216571_101374"/>
<organism evidence="1 2">
    <name type="scientific">Onishia taeanensis</name>
    <dbReference type="NCBI Taxonomy" id="284577"/>
    <lineage>
        <taxon>Bacteria</taxon>
        <taxon>Pseudomonadati</taxon>
        <taxon>Pseudomonadota</taxon>
        <taxon>Gammaproteobacteria</taxon>
        <taxon>Oceanospirillales</taxon>
        <taxon>Halomonadaceae</taxon>
        <taxon>Onishia</taxon>
    </lineage>
</organism>
<reference evidence="1 2" key="1">
    <citation type="submission" date="2016-10" db="EMBL/GenBank/DDBJ databases">
        <authorList>
            <person name="de Groot N.N."/>
        </authorList>
    </citation>
    <scope>NUCLEOTIDE SEQUENCE [LARGE SCALE GENOMIC DNA]</scope>
    <source>
        <strain evidence="1 2">BH539</strain>
    </source>
</reference>
<gene>
    <name evidence="1" type="ORF">SAMN05216571_101374</name>
</gene>
<dbReference type="Proteomes" id="UP000198641">
    <property type="component" value="Unassembled WGS sequence"/>
</dbReference>
<name>A0A1G7NDN7_9GAMM</name>
<evidence type="ECO:0000313" key="2">
    <source>
        <dbReference type="Proteomes" id="UP000198641"/>
    </source>
</evidence>
<dbReference type="RefSeq" id="WP_092522494.1">
    <property type="nucleotide sequence ID" value="NZ_FNCI01000001.1"/>
</dbReference>
<evidence type="ECO:0000313" key="1">
    <source>
        <dbReference type="EMBL" id="SDF72017.1"/>
    </source>
</evidence>
<accession>A0A1G7NDN7</accession>
<protein>
    <submittedName>
        <fullName evidence="1">Uncharacterized protein</fullName>
    </submittedName>
</protein>
<dbReference type="EMBL" id="FNCI01000001">
    <property type="protein sequence ID" value="SDF72017.1"/>
    <property type="molecule type" value="Genomic_DNA"/>
</dbReference>
<sequence length="112" mass="12303">MKTELQILKHHRLSDDLQLLISRIHLQAMALNMQGNHQAIVQYRASIHTHGGHELSVDTKKPNECWTEGWGVRQAIALPGAASSPEQRLASLRQLGEAVNALSNLLEGGKPA</sequence>